<reference evidence="2" key="1">
    <citation type="journal article" date="2023" name="Front. Plant Sci.">
        <title>Chromosomal-level genome assembly of Melastoma candidum provides insights into trichome evolution.</title>
        <authorList>
            <person name="Zhong Y."/>
            <person name="Wu W."/>
            <person name="Sun C."/>
            <person name="Zou P."/>
            <person name="Liu Y."/>
            <person name="Dai S."/>
            <person name="Zhou R."/>
        </authorList>
    </citation>
    <scope>NUCLEOTIDE SEQUENCE [LARGE SCALE GENOMIC DNA]</scope>
</reference>
<organism evidence="1 2">
    <name type="scientific">Melastoma candidum</name>
    <dbReference type="NCBI Taxonomy" id="119954"/>
    <lineage>
        <taxon>Eukaryota</taxon>
        <taxon>Viridiplantae</taxon>
        <taxon>Streptophyta</taxon>
        <taxon>Embryophyta</taxon>
        <taxon>Tracheophyta</taxon>
        <taxon>Spermatophyta</taxon>
        <taxon>Magnoliopsida</taxon>
        <taxon>eudicotyledons</taxon>
        <taxon>Gunneridae</taxon>
        <taxon>Pentapetalae</taxon>
        <taxon>rosids</taxon>
        <taxon>malvids</taxon>
        <taxon>Myrtales</taxon>
        <taxon>Melastomataceae</taxon>
        <taxon>Melastomatoideae</taxon>
        <taxon>Melastomateae</taxon>
        <taxon>Melastoma</taxon>
    </lineage>
</organism>
<gene>
    <name evidence="1" type="ORF">MLD38_007055</name>
</gene>
<protein>
    <submittedName>
        <fullName evidence="1">Uncharacterized protein</fullName>
    </submittedName>
</protein>
<accession>A0ACB9RPL0</accession>
<dbReference type="EMBL" id="CM042882">
    <property type="protein sequence ID" value="KAI4380922.1"/>
    <property type="molecule type" value="Genomic_DNA"/>
</dbReference>
<evidence type="ECO:0000313" key="2">
    <source>
        <dbReference type="Proteomes" id="UP001057402"/>
    </source>
</evidence>
<proteinExistence type="predicted"/>
<name>A0ACB9RPL0_9MYRT</name>
<sequence>MGWTLGCGCRHPHSQEFPVWFGWRWIPYPCQHLGPTWSCYHVGVNSTSRDVCGFFPCDVLKEGYPKLFLKDGSSTCGQHCLQKSENLWYSNIEITFLIIIIFVEDTVRSRVAECSLCSQLHLHRWWLSGIISLQL</sequence>
<keyword evidence="2" id="KW-1185">Reference proteome</keyword>
<comment type="caution">
    <text evidence="1">The sequence shown here is derived from an EMBL/GenBank/DDBJ whole genome shotgun (WGS) entry which is preliminary data.</text>
</comment>
<dbReference type="Proteomes" id="UP001057402">
    <property type="component" value="Chromosome 3"/>
</dbReference>
<evidence type="ECO:0000313" key="1">
    <source>
        <dbReference type="EMBL" id="KAI4380922.1"/>
    </source>
</evidence>